<organism evidence="1 2">
    <name type="scientific">Dendrobium catenatum</name>
    <dbReference type="NCBI Taxonomy" id="906689"/>
    <lineage>
        <taxon>Eukaryota</taxon>
        <taxon>Viridiplantae</taxon>
        <taxon>Streptophyta</taxon>
        <taxon>Embryophyta</taxon>
        <taxon>Tracheophyta</taxon>
        <taxon>Spermatophyta</taxon>
        <taxon>Magnoliopsida</taxon>
        <taxon>Liliopsida</taxon>
        <taxon>Asparagales</taxon>
        <taxon>Orchidaceae</taxon>
        <taxon>Epidendroideae</taxon>
        <taxon>Malaxideae</taxon>
        <taxon>Dendrobiinae</taxon>
        <taxon>Dendrobium</taxon>
    </lineage>
</organism>
<evidence type="ECO:0000313" key="1">
    <source>
        <dbReference type="EMBL" id="PKU67298.1"/>
    </source>
</evidence>
<protein>
    <submittedName>
        <fullName evidence="1">Uncharacterized protein</fullName>
    </submittedName>
</protein>
<dbReference type="AlphaFoldDB" id="A0A2I0VV53"/>
<name>A0A2I0VV53_9ASPA</name>
<evidence type="ECO:0000313" key="2">
    <source>
        <dbReference type="Proteomes" id="UP000233837"/>
    </source>
</evidence>
<reference evidence="1 2" key="1">
    <citation type="journal article" date="2016" name="Sci. Rep.">
        <title>The Dendrobium catenatum Lindl. genome sequence provides insights into polysaccharide synthase, floral development and adaptive evolution.</title>
        <authorList>
            <person name="Zhang G.Q."/>
            <person name="Xu Q."/>
            <person name="Bian C."/>
            <person name="Tsai W.C."/>
            <person name="Yeh C.M."/>
            <person name="Liu K.W."/>
            <person name="Yoshida K."/>
            <person name="Zhang L.S."/>
            <person name="Chang S.B."/>
            <person name="Chen F."/>
            <person name="Shi Y."/>
            <person name="Su Y.Y."/>
            <person name="Zhang Y.Q."/>
            <person name="Chen L.J."/>
            <person name="Yin Y."/>
            <person name="Lin M."/>
            <person name="Huang H."/>
            <person name="Deng H."/>
            <person name="Wang Z.W."/>
            <person name="Zhu S.L."/>
            <person name="Zhao X."/>
            <person name="Deng C."/>
            <person name="Niu S.C."/>
            <person name="Huang J."/>
            <person name="Wang M."/>
            <person name="Liu G.H."/>
            <person name="Yang H.J."/>
            <person name="Xiao X.J."/>
            <person name="Hsiao Y.Y."/>
            <person name="Wu W.L."/>
            <person name="Chen Y.Y."/>
            <person name="Mitsuda N."/>
            <person name="Ohme-Takagi M."/>
            <person name="Luo Y.B."/>
            <person name="Van de Peer Y."/>
            <person name="Liu Z.J."/>
        </authorList>
    </citation>
    <scope>NUCLEOTIDE SEQUENCE [LARGE SCALE GENOMIC DNA]</scope>
    <source>
        <tissue evidence="1">The whole plant</tissue>
    </source>
</reference>
<dbReference type="EMBL" id="KZ503211">
    <property type="protein sequence ID" value="PKU67298.1"/>
    <property type="molecule type" value="Genomic_DNA"/>
</dbReference>
<accession>A0A2I0VV53</accession>
<sequence>MELVEENKMLGKENRKLANELSKIKIFCNNNIFLLMSKYTGFLPQAPKALNLMSARKVSEEAEDEKRSLGNTMC</sequence>
<keyword evidence="2" id="KW-1185">Reference proteome</keyword>
<gene>
    <name evidence="1" type="ORF">MA16_Dca021250</name>
</gene>
<proteinExistence type="predicted"/>
<reference evidence="1 2" key="2">
    <citation type="journal article" date="2017" name="Nature">
        <title>The Apostasia genome and the evolution of orchids.</title>
        <authorList>
            <person name="Zhang G.Q."/>
            <person name="Liu K.W."/>
            <person name="Li Z."/>
            <person name="Lohaus R."/>
            <person name="Hsiao Y.Y."/>
            <person name="Niu S.C."/>
            <person name="Wang J.Y."/>
            <person name="Lin Y.C."/>
            <person name="Xu Q."/>
            <person name="Chen L.J."/>
            <person name="Yoshida K."/>
            <person name="Fujiwara S."/>
            <person name="Wang Z.W."/>
            <person name="Zhang Y.Q."/>
            <person name="Mitsuda N."/>
            <person name="Wang M."/>
            <person name="Liu G.H."/>
            <person name="Pecoraro L."/>
            <person name="Huang H.X."/>
            <person name="Xiao X.J."/>
            <person name="Lin M."/>
            <person name="Wu X.Y."/>
            <person name="Wu W.L."/>
            <person name="Chen Y.Y."/>
            <person name="Chang S.B."/>
            <person name="Sakamoto S."/>
            <person name="Ohme-Takagi M."/>
            <person name="Yagi M."/>
            <person name="Zeng S.J."/>
            <person name="Shen C.Y."/>
            <person name="Yeh C.M."/>
            <person name="Luo Y.B."/>
            <person name="Tsai W.C."/>
            <person name="Van de Peer Y."/>
            <person name="Liu Z.J."/>
        </authorList>
    </citation>
    <scope>NUCLEOTIDE SEQUENCE [LARGE SCALE GENOMIC DNA]</scope>
    <source>
        <tissue evidence="1">The whole plant</tissue>
    </source>
</reference>
<dbReference type="Proteomes" id="UP000233837">
    <property type="component" value="Unassembled WGS sequence"/>
</dbReference>